<dbReference type="EMBL" id="JAPDOD010000027">
    <property type="protein sequence ID" value="MDA0163749.1"/>
    <property type="molecule type" value="Genomic_DNA"/>
</dbReference>
<evidence type="ECO:0000259" key="5">
    <source>
        <dbReference type="Pfam" id="PF08450"/>
    </source>
</evidence>
<sequence>MLLRAGLAVAAVAAAGLGAAVAQGDGDGPRPLRPDAQWTTVFKVPAGGGIEGLTADRRGDLYTAGRAPAGAPCPVFRIRDGVSAVVGNLAAPCGPAGLAFGPDGRLYVTNSDHIDVLKPDAASPPTATLFASGVPGANGVAWDKDGSLWVSDGGTAQGRVWRIGRDKVATEVFRVQPLANTVLPGGVGRDVRGLPPGEITITDTSRQASNTLGSQHIVANGLAFGRDGTLYVADTARGAIWRVYLDGHGRVRSPMGCDTTFTPDTLCLDDVWVQHPYLEGADGIVLDGDDNVYAAANERNAVTVVTRRGEVREFFRNGLAASRLRDEGPLEFPTSPVLVGRKLCLTSSDGARRDNFPNAPGEGAKVSCVG</sequence>
<feature type="signal peptide" evidence="4">
    <location>
        <begin position="1"/>
        <end position="22"/>
    </location>
</feature>
<dbReference type="PANTHER" id="PTHR47572:SF4">
    <property type="entry name" value="LACTONASE DRP35"/>
    <property type="match status" value="1"/>
</dbReference>
<evidence type="ECO:0000256" key="4">
    <source>
        <dbReference type="SAM" id="SignalP"/>
    </source>
</evidence>
<feature type="chain" id="PRO_5040981503" evidence="4">
    <location>
        <begin position="23"/>
        <end position="370"/>
    </location>
</feature>
<feature type="domain" description="SMP-30/Gluconolactonase/LRE-like region" evidence="5">
    <location>
        <begin position="95"/>
        <end position="313"/>
    </location>
</feature>
<proteinExistence type="inferred from homology"/>
<dbReference type="Gene3D" id="2.120.10.30">
    <property type="entry name" value="TolB, C-terminal domain"/>
    <property type="match status" value="1"/>
</dbReference>
<dbReference type="InterPro" id="IPR011042">
    <property type="entry name" value="6-blade_b-propeller_TolB-like"/>
</dbReference>
<dbReference type="GO" id="GO:0016787">
    <property type="term" value="F:hydrolase activity"/>
    <property type="evidence" value="ECO:0007669"/>
    <property type="project" value="UniProtKB-KW"/>
</dbReference>
<evidence type="ECO:0000313" key="6">
    <source>
        <dbReference type="EMBL" id="MDA0163749.1"/>
    </source>
</evidence>
<dbReference type="PANTHER" id="PTHR47572">
    <property type="entry name" value="LIPOPROTEIN-RELATED"/>
    <property type="match status" value="1"/>
</dbReference>
<evidence type="ECO:0000256" key="3">
    <source>
        <dbReference type="SAM" id="MobiDB-lite"/>
    </source>
</evidence>
<protein>
    <submittedName>
        <fullName evidence="6">SMP-30/gluconolactonase/LRE family protein</fullName>
    </submittedName>
</protein>
<dbReference type="InterPro" id="IPR013658">
    <property type="entry name" value="SGL"/>
</dbReference>
<keyword evidence="7" id="KW-1185">Reference proteome</keyword>
<gene>
    <name evidence="6" type="ORF">OM076_25995</name>
</gene>
<keyword evidence="4" id="KW-0732">Signal</keyword>
<dbReference type="InterPro" id="IPR051262">
    <property type="entry name" value="SMP-30/CGR1_Lactonase"/>
</dbReference>
<name>A0A9X3MW42_9ACTN</name>
<accession>A0A9X3MW42</accession>
<comment type="caution">
    <text evidence="6">The sequence shown here is derived from an EMBL/GenBank/DDBJ whole genome shotgun (WGS) entry which is preliminary data.</text>
</comment>
<reference evidence="6" key="1">
    <citation type="submission" date="2022-10" db="EMBL/GenBank/DDBJ databases">
        <title>The WGS of Solirubrobacter ginsenosidimutans DSM 21036.</title>
        <authorList>
            <person name="Jiang Z."/>
        </authorList>
    </citation>
    <scope>NUCLEOTIDE SEQUENCE</scope>
    <source>
        <strain evidence="6">DSM 21036</strain>
    </source>
</reference>
<keyword evidence="2" id="KW-0378">Hydrolase</keyword>
<dbReference type="Pfam" id="PF08450">
    <property type="entry name" value="SGL"/>
    <property type="match status" value="1"/>
</dbReference>
<dbReference type="SUPFAM" id="SSF63829">
    <property type="entry name" value="Calcium-dependent phosphotriesterase"/>
    <property type="match status" value="1"/>
</dbReference>
<evidence type="ECO:0000256" key="1">
    <source>
        <dbReference type="ARBA" id="ARBA00008853"/>
    </source>
</evidence>
<organism evidence="6 7">
    <name type="scientific">Solirubrobacter ginsenosidimutans</name>
    <dbReference type="NCBI Taxonomy" id="490573"/>
    <lineage>
        <taxon>Bacteria</taxon>
        <taxon>Bacillati</taxon>
        <taxon>Actinomycetota</taxon>
        <taxon>Thermoleophilia</taxon>
        <taxon>Solirubrobacterales</taxon>
        <taxon>Solirubrobacteraceae</taxon>
        <taxon>Solirubrobacter</taxon>
    </lineage>
</organism>
<dbReference type="AlphaFoldDB" id="A0A9X3MW42"/>
<comment type="similarity">
    <text evidence="1">Belongs to the SMP-30/CGR1 family.</text>
</comment>
<evidence type="ECO:0000256" key="2">
    <source>
        <dbReference type="ARBA" id="ARBA00022801"/>
    </source>
</evidence>
<dbReference type="RefSeq" id="WP_270042996.1">
    <property type="nucleotide sequence ID" value="NZ_JAPDOD010000027.1"/>
</dbReference>
<feature type="region of interest" description="Disordered" evidence="3">
    <location>
        <begin position="351"/>
        <end position="370"/>
    </location>
</feature>
<evidence type="ECO:0000313" key="7">
    <source>
        <dbReference type="Proteomes" id="UP001149140"/>
    </source>
</evidence>
<dbReference type="Proteomes" id="UP001149140">
    <property type="component" value="Unassembled WGS sequence"/>
</dbReference>